<dbReference type="AlphaFoldDB" id="A0A1F5SWJ8"/>
<dbReference type="STRING" id="1798002.A2478_00340"/>
<proteinExistence type="predicted"/>
<protein>
    <submittedName>
        <fullName evidence="1">Uncharacterized protein</fullName>
    </submittedName>
</protein>
<sequence length="195" mass="22705">MIQFPKSVEPFVDEAYDFLKRLIKHVQLDFVVLDDWNTGGFEGARLIYGADFVESCDSDCGKCVLFRNVGADNGQPPKSFVLRTALCDTTPEQLKIFTGKQKRLNCKTFDQYVQAFVAFFVDSCNSFAEFKAEIDWVKGCRLLVFQGSMNRDFLEQEEKRMKWRIIDLVIEKLRNQGRIREENLVFEYSREIGIH</sequence>
<accession>A0A1F5SWJ8</accession>
<gene>
    <name evidence="1" type="ORF">A2478_00340</name>
</gene>
<name>A0A1F5SWJ8_9BACT</name>
<comment type="caution">
    <text evidence="1">The sequence shown here is derived from an EMBL/GenBank/DDBJ whole genome shotgun (WGS) entry which is preliminary data.</text>
</comment>
<dbReference type="Proteomes" id="UP000179001">
    <property type="component" value="Unassembled WGS sequence"/>
</dbReference>
<reference evidence="1 2" key="1">
    <citation type="journal article" date="2016" name="Nat. Commun.">
        <title>Thousands of microbial genomes shed light on interconnected biogeochemical processes in an aquifer system.</title>
        <authorList>
            <person name="Anantharaman K."/>
            <person name="Brown C.T."/>
            <person name="Hug L.A."/>
            <person name="Sharon I."/>
            <person name="Castelle C.J."/>
            <person name="Probst A.J."/>
            <person name="Thomas B.C."/>
            <person name="Singh A."/>
            <person name="Wilkins M.J."/>
            <person name="Karaoz U."/>
            <person name="Brodie E.L."/>
            <person name="Williams K.H."/>
            <person name="Hubbard S.S."/>
            <person name="Banfield J.F."/>
        </authorList>
    </citation>
    <scope>NUCLEOTIDE SEQUENCE [LARGE SCALE GENOMIC DNA]</scope>
</reference>
<evidence type="ECO:0000313" key="1">
    <source>
        <dbReference type="EMBL" id="OGF30886.1"/>
    </source>
</evidence>
<organism evidence="1 2">
    <name type="scientific">Candidatus Falkowbacteria bacterium RIFOXYC2_FULL_36_12</name>
    <dbReference type="NCBI Taxonomy" id="1798002"/>
    <lineage>
        <taxon>Bacteria</taxon>
        <taxon>Candidatus Falkowiibacteriota</taxon>
    </lineage>
</organism>
<dbReference type="EMBL" id="MFGJ01000008">
    <property type="protein sequence ID" value="OGF30886.1"/>
    <property type="molecule type" value="Genomic_DNA"/>
</dbReference>
<evidence type="ECO:0000313" key="2">
    <source>
        <dbReference type="Proteomes" id="UP000179001"/>
    </source>
</evidence>